<keyword evidence="2" id="KW-1185">Reference proteome</keyword>
<dbReference type="AlphaFoldDB" id="A0AAD7A6I2"/>
<proteinExistence type="predicted"/>
<name>A0AAD7A6I2_9AGAR</name>
<evidence type="ECO:0000313" key="1">
    <source>
        <dbReference type="EMBL" id="KAJ7349972.1"/>
    </source>
</evidence>
<evidence type="ECO:0000313" key="2">
    <source>
        <dbReference type="Proteomes" id="UP001218218"/>
    </source>
</evidence>
<protein>
    <submittedName>
        <fullName evidence="1">Uncharacterized protein</fullName>
    </submittedName>
</protein>
<organism evidence="1 2">
    <name type="scientific">Mycena albidolilacea</name>
    <dbReference type="NCBI Taxonomy" id="1033008"/>
    <lineage>
        <taxon>Eukaryota</taxon>
        <taxon>Fungi</taxon>
        <taxon>Dikarya</taxon>
        <taxon>Basidiomycota</taxon>
        <taxon>Agaricomycotina</taxon>
        <taxon>Agaricomycetes</taxon>
        <taxon>Agaricomycetidae</taxon>
        <taxon>Agaricales</taxon>
        <taxon>Marasmiineae</taxon>
        <taxon>Mycenaceae</taxon>
        <taxon>Mycena</taxon>
    </lineage>
</organism>
<accession>A0AAD7A6I2</accession>
<sequence length="396" mass="45022">MSSRHFPQELVDIVVNNLQDDIPSLKACSLTAHTFVPSARIHIFKRIEIMPPNDNPGSKEPPSHSPCQKLLKMLNSSPHIAPFVEDLSIVLAVDAHSDPQPYDPWIMTGRTLSLVLPLLHLKRISLVENTPGHWLPQKRRHTTADWTNLPRRLQYALADVFSSPRLEAIHIRGMKFRSPVQLLSLFSEATSLTEMSLSRVYSTGQYDPWPESQPWRPRLRTLLIDLTNVKSLTLTTDSNRWREEMIQATNGGMEYLRLQYRWYQNFRTTLNFPKSIFGANLRFLHIAGPIFGSMHTFFTTVSDYSRLESIIFQECEIKNPVLDRPSLDSTIDSAMIYLPCLKAVEIQICLLLTSNPSEPLSKCVAAVQAALPSLVERGLLRVTAFEVEDISECGFE</sequence>
<dbReference type="SUPFAM" id="SSF52047">
    <property type="entry name" value="RNI-like"/>
    <property type="match status" value="1"/>
</dbReference>
<reference evidence="1" key="1">
    <citation type="submission" date="2023-03" db="EMBL/GenBank/DDBJ databases">
        <title>Massive genome expansion in bonnet fungi (Mycena s.s.) driven by repeated elements and novel gene families across ecological guilds.</title>
        <authorList>
            <consortium name="Lawrence Berkeley National Laboratory"/>
            <person name="Harder C.B."/>
            <person name="Miyauchi S."/>
            <person name="Viragh M."/>
            <person name="Kuo A."/>
            <person name="Thoen E."/>
            <person name="Andreopoulos B."/>
            <person name="Lu D."/>
            <person name="Skrede I."/>
            <person name="Drula E."/>
            <person name="Henrissat B."/>
            <person name="Morin E."/>
            <person name="Kohler A."/>
            <person name="Barry K."/>
            <person name="LaButti K."/>
            <person name="Morin E."/>
            <person name="Salamov A."/>
            <person name="Lipzen A."/>
            <person name="Mereny Z."/>
            <person name="Hegedus B."/>
            <person name="Baldrian P."/>
            <person name="Stursova M."/>
            <person name="Weitz H."/>
            <person name="Taylor A."/>
            <person name="Grigoriev I.V."/>
            <person name="Nagy L.G."/>
            <person name="Martin F."/>
            <person name="Kauserud H."/>
        </authorList>
    </citation>
    <scope>NUCLEOTIDE SEQUENCE</scope>
    <source>
        <strain evidence="1">CBHHK002</strain>
    </source>
</reference>
<gene>
    <name evidence="1" type="ORF">DFH08DRAFT_1079202</name>
</gene>
<dbReference type="Proteomes" id="UP001218218">
    <property type="component" value="Unassembled WGS sequence"/>
</dbReference>
<comment type="caution">
    <text evidence="1">The sequence shown here is derived from an EMBL/GenBank/DDBJ whole genome shotgun (WGS) entry which is preliminary data.</text>
</comment>
<dbReference type="EMBL" id="JARIHO010000015">
    <property type="protein sequence ID" value="KAJ7349972.1"/>
    <property type="molecule type" value="Genomic_DNA"/>
</dbReference>